<dbReference type="PANTHER" id="PTHR37423">
    <property type="entry name" value="SOLUBLE LYTIC MUREIN TRANSGLYCOSYLASE-RELATED"/>
    <property type="match status" value="1"/>
</dbReference>
<dbReference type="InterPro" id="IPR017689">
    <property type="entry name" value="BamD"/>
</dbReference>
<evidence type="ECO:0000256" key="5">
    <source>
        <dbReference type="ARBA" id="ARBA00023288"/>
    </source>
</evidence>
<dbReference type="GO" id="GO:0051205">
    <property type="term" value="P:protein insertion into membrane"/>
    <property type="evidence" value="ECO:0007669"/>
    <property type="project" value="UniProtKB-UniRule"/>
</dbReference>
<dbReference type="SUPFAM" id="SSF48452">
    <property type="entry name" value="TPR-like"/>
    <property type="match status" value="1"/>
</dbReference>
<comment type="similarity">
    <text evidence="6">Belongs to the BamD family.</text>
</comment>
<dbReference type="GO" id="GO:0043165">
    <property type="term" value="P:Gram-negative-bacterium-type cell outer membrane assembly"/>
    <property type="evidence" value="ECO:0007669"/>
    <property type="project" value="UniProtKB-UniRule"/>
</dbReference>
<keyword evidence="3" id="KW-0564">Palmitate</keyword>
<dbReference type="PANTHER" id="PTHR37423:SF1">
    <property type="entry name" value="OUTER MEMBRANE PROTEIN ASSEMBLY FACTOR BAMD"/>
    <property type="match status" value="1"/>
</dbReference>
<dbReference type="FunCoup" id="A0A1B1YXZ3">
    <property type="interactions" value="102"/>
</dbReference>
<dbReference type="InParanoid" id="A0A1B1YXZ3"/>
<evidence type="ECO:0000313" key="8">
    <source>
        <dbReference type="EMBL" id="ANX05622.1"/>
    </source>
</evidence>
<sequence length="254" mass="28950">MALIALLAACGGEPGTKKTEDRTEGWSVEKLYQEARKATLDGGYQEAIDLYEKLEARYPYGVYSQQSLIDVAYAYYKNGDAELAIEAADRFVRLYPLHPNVEYAYYLKGLVHFRREVSILEKWLPQNLAARDMNNARQAFDNFGQLLRSFPDSRYAPDARQRMVYLRNQMAEQDILVARYYMKRGAYLAVAARARHVVETYPRSAFTPEALELMVTAYRILGLEAQASDALRVLNLNYPSHPATERAGKLATVQ</sequence>
<dbReference type="Pfam" id="PF13525">
    <property type="entry name" value="YfiO"/>
    <property type="match status" value="1"/>
</dbReference>
<evidence type="ECO:0000259" key="7">
    <source>
        <dbReference type="Pfam" id="PF13525"/>
    </source>
</evidence>
<evidence type="ECO:0000256" key="6">
    <source>
        <dbReference type="HAMAP-Rule" id="MF_00922"/>
    </source>
</evidence>
<evidence type="ECO:0000256" key="4">
    <source>
        <dbReference type="ARBA" id="ARBA00023237"/>
    </source>
</evidence>
<dbReference type="EMBL" id="CP014671">
    <property type="protein sequence ID" value="ANX05622.1"/>
    <property type="molecule type" value="Genomic_DNA"/>
</dbReference>
<dbReference type="CDD" id="cd15830">
    <property type="entry name" value="BamD"/>
    <property type="match status" value="1"/>
</dbReference>
<name>A0A1B1YXZ3_9GAMM</name>
<dbReference type="KEGG" id="gbi:PG2T_11580"/>
<dbReference type="OrthoDB" id="9779191at2"/>
<reference evidence="9" key="1">
    <citation type="submission" date="2016-03" db="EMBL/GenBank/DDBJ databases">
        <title>Complete genome sequence of Solimmundus cernigliae, representing a novel lineage of polycyclic aromatic hydrocarbon degraders within the Gammaproteobacteria.</title>
        <authorList>
            <person name="Singleton D.R."/>
            <person name="Dickey A.N."/>
            <person name="Scholl E.H."/>
            <person name="Wright F.A."/>
            <person name="Aitken M.D."/>
        </authorList>
    </citation>
    <scope>NUCLEOTIDE SEQUENCE [LARGE SCALE GENOMIC DNA]</scope>
    <source>
        <strain evidence="9">TR3.2</strain>
    </source>
</reference>
<dbReference type="Gene3D" id="1.25.40.10">
    <property type="entry name" value="Tetratricopeptide repeat domain"/>
    <property type="match status" value="1"/>
</dbReference>
<dbReference type="NCBIfam" id="TIGR03302">
    <property type="entry name" value="OM_YfiO"/>
    <property type="match status" value="1"/>
</dbReference>
<dbReference type="HAMAP" id="MF_00922">
    <property type="entry name" value="OM_assembly_BamD"/>
    <property type="match status" value="1"/>
</dbReference>
<dbReference type="GO" id="GO:1990063">
    <property type="term" value="C:Bam protein complex"/>
    <property type="evidence" value="ECO:0007669"/>
    <property type="project" value="TreeGrafter"/>
</dbReference>
<evidence type="ECO:0000256" key="1">
    <source>
        <dbReference type="ARBA" id="ARBA00022729"/>
    </source>
</evidence>
<keyword evidence="1 6" id="KW-0732">Signal</keyword>
<dbReference type="InterPro" id="IPR011990">
    <property type="entry name" value="TPR-like_helical_dom_sf"/>
</dbReference>
<feature type="domain" description="Outer membrane lipoprotein BamD-like" evidence="7">
    <location>
        <begin position="28"/>
        <end position="230"/>
    </location>
</feature>
<keyword evidence="2 6" id="KW-0472">Membrane</keyword>
<keyword evidence="4 6" id="KW-0998">Cell outer membrane</keyword>
<evidence type="ECO:0000256" key="3">
    <source>
        <dbReference type="ARBA" id="ARBA00023139"/>
    </source>
</evidence>
<accession>A0A1B1YXZ3</accession>
<comment type="subcellular location">
    <subcellularLocation>
        <location evidence="6">Cell outer membrane</location>
    </subcellularLocation>
</comment>
<keyword evidence="9" id="KW-1185">Reference proteome</keyword>
<gene>
    <name evidence="6" type="primary">bamD</name>
    <name evidence="8" type="ORF">PG2T_11580</name>
</gene>
<dbReference type="Proteomes" id="UP000092952">
    <property type="component" value="Chromosome"/>
</dbReference>
<proteinExistence type="inferred from homology"/>
<organism evidence="8 9">
    <name type="scientific">Immundisolibacter cernigliae</name>
    <dbReference type="NCBI Taxonomy" id="1810504"/>
    <lineage>
        <taxon>Bacteria</taxon>
        <taxon>Pseudomonadati</taxon>
        <taxon>Pseudomonadota</taxon>
        <taxon>Gammaproteobacteria</taxon>
        <taxon>Immundisolibacterales</taxon>
        <taxon>Immundisolibacteraceae</taxon>
        <taxon>Immundisolibacter</taxon>
    </lineage>
</organism>
<evidence type="ECO:0000256" key="2">
    <source>
        <dbReference type="ARBA" id="ARBA00023136"/>
    </source>
</evidence>
<comment type="subunit">
    <text evidence="6">Part of the Bam complex.</text>
</comment>
<dbReference type="InterPro" id="IPR039565">
    <property type="entry name" value="BamD-like"/>
</dbReference>
<dbReference type="AlphaFoldDB" id="A0A1B1YXZ3"/>
<comment type="function">
    <text evidence="6">Part of the outer membrane protein assembly complex, which is involved in assembly and insertion of beta-barrel proteins into the outer membrane.</text>
</comment>
<protein>
    <recommendedName>
        <fullName evidence="6">Outer membrane protein assembly factor BamD</fullName>
    </recommendedName>
</protein>
<evidence type="ECO:0000313" key="9">
    <source>
        <dbReference type="Proteomes" id="UP000092952"/>
    </source>
</evidence>
<dbReference type="STRING" id="1810504.PG2T_11580"/>
<keyword evidence="5" id="KW-0449">Lipoprotein</keyword>